<dbReference type="GO" id="GO:0020037">
    <property type="term" value="F:heme binding"/>
    <property type="evidence" value="ECO:0007669"/>
    <property type="project" value="InterPro"/>
</dbReference>
<dbReference type="Gene3D" id="1.10.630.10">
    <property type="entry name" value="Cytochrome P450"/>
    <property type="match status" value="1"/>
</dbReference>
<dbReference type="InterPro" id="IPR036396">
    <property type="entry name" value="Cyt_P450_sf"/>
</dbReference>
<evidence type="ECO:0000256" key="4">
    <source>
        <dbReference type="PIRSR" id="PIRSR602401-1"/>
    </source>
</evidence>
<dbReference type="EMBL" id="MU858217">
    <property type="protein sequence ID" value="KAK4209072.1"/>
    <property type="molecule type" value="Genomic_DNA"/>
</dbReference>
<comment type="caution">
    <text evidence="6">The sequence shown here is derived from an EMBL/GenBank/DDBJ whole genome shotgun (WGS) entry which is preliminary data.</text>
</comment>
<proteinExistence type="predicted"/>
<reference evidence="6" key="1">
    <citation type="journal article" date="2023" name="Mol. Phylogenet. Evol.">
        <title>Genome-scale phylogeny and comparative genomics of the fungal order Sordariales.</title>
        <authorList>
            <person name="Hensen N."/>
            <person name="Bonometti L."/>
            <person name="Westerberg I."/>
            <person name="Brannstrom I.O."/>
            <person name="Guillou S."/>
            <person name="Cros-Aarteil S."/>
            <person name="Calhoun S."/>
            <person name="Haridas S."/>
            <person name="Kuo A."/>
            <person name="Mondo S."/>
            <person name="Pangilinan J."/>
            <person name="Riley R."/>
            <person name="LaButti K."/>
            <person name="Andreopoulos B."/>
            <person name="Lipzen A."/>
            <person name="Chen C."/>
            <person name="Yan M."/>
            <person name="Daum C."/>
            <person name="Ng V."/>
            <person name="Clum A."/>
            <person name="Steindorff A."/>
            <person name="Ohm R.A."/>
            <person name="Martin F."/>
            <person name="Silar P."/>
            <person name="Natvig D.O."/>
            <person name="Lalanne C."/>
            <person name="Gautier V."/>
            <person name="Ament-Velasquez S.L."/>
            <person name="Kruys A."/>
            <person name="Hutchinson M.I."/>
            <person name="Powell A.J."/>
            <person name="Barry K."/>
            <person name="Miller A.N."/>
            <person name="Grigoriev I.V."/>
            <person name="Debuchy R."/>
            <person name="Gladieux P."/>
            <person name="Hiltunen Thoren M."/>
            <person name="Johannesson H."/>
        </authorList>
    </citation>
    <scope>NUCLEOTIDE SEQUENCE</scope>
    <source>
        <strain evidence="6">PSN293</strain>
    </source>
</reference>
<dbReference type="SUPFAM" id="SSF48264">
    <property type="entry name" value="Cytochrome P450"/>
    <property type="match status" value="1"/>
</dbReference>
<dbReference type="InterPro" id="IPR002401">
    <property type="entry name" value="Cyt_P450_E_grp-I"/>
</dbReference>
<dbReference type="Pfam" id="PF00067">
    <property type="entry name" value="p450"/>
    <property type="match status" value="1"/>
</dbReference>
<keyword evidence="2 4" id="KW-0479">Metal-binding</keyword>
<keyword evidence="1 4" id="KW-0349">Heme</keyword>
<dbReference type="AlphaFoldDB" id="A0AAN6Y2S6"/>
<dbReference type="PRINTS" id="PR00385">
    <property type="entry name" value="P450"/>
</dbReference>
<keyword evidence="5" id="KW-0812">Transmembrane</keyword>
<keyword evidence="5" id="KW-0472">Membrane</keyword>
<dbReference type="PANTHER" id="PTHR24305:SF168">
    <property type="entry name" value="P450, PUTATIVE (EUROFUNG)-RELATED"/>
    <property type="match status" value="1"/>
</dbReference>
<dbReference type="GO" id="GO:0016705">
    <property type="term" value="F:oxidoreductase activity, acting on paired donors, with incorporation or reduction of molecular oxygen"/>
    <property type="evidence" value="ECO:0007669"/>
    <property type="project" value="InterPro"/>
</dbReference>
<organism evidence="6 7">
    <name type="scientific">Rhypophila decipiens</name>
    <dbReference type="NCBI Taxonomy" id="261697"/>
    <lineage>
        <taxon>Eukaryota</taxon>
        <taxon>Fungi</taxon>
        <taxon>Dikarya</taxon>
        <taxon>Ascomycota</taxon>
        <taxon>Pezizomycotina</taxon>
        <taxon>Sordariomycetes</taxon>
        <taxon>Sordariomycetidae</taxon>
        <taxon>Sordariales</taxon>
        <taxon>Naviculisporaceae</taxon>
        <taxon>Rhypophila</taxon>
    </lineage>
</organism>
<reference evidence="6" key="2">
    <citation type="submission" date="2023-05" db="EMBL/GenBank/DDBJ databases">
        <authorList>
            <consortium name="Lawrence Berkeley National Laboratory"/>
            <person name="Steindorff A."/>
            <person name="Hensen N."/>
            <person name="Bonometti L."/>
            <person name="Westerberg I."/>
            <person name="Brannstrom I.O."/>
            <person name="Guillou S."/>
            <person name="Cros-Aarteil S."/>
            <person name="Calhoun S."/>
            <person name="Haridas S."/>
            <person name="Kuo A."/>
            <person name="Mondo S."/>
            <person name="Pangilinan J."/>
            <person name="Riley R."/>
            <person name="Labutti K."/>
            <person name="Andreopoulos B."/>
            <person name="Lipzen A."/>
            <person name="Chen C."/>
            <person name="Yanf M."/>
            <person name="Daum C."/>
            <person name="Ng V."/>
            <person name="Clum A."/>
            <person name="Ohm R."/>
            <person name="Martin F."/>
            <person name="Silar P."/>
            <person name="Natvig D."/>
            <person name="Lalanne C."/>
            <person name="Gautier V."/>
            <person name="Ament-Velasquez S.L."/>
            <person name="Kruys A."/>
            <person name="Hutchinson M.I."/>
            <person name="Powell A.J."/>
            <person name="Barry K."/>
            <person name="Miller A.N."/>
            <person name="Grigoriev I.V."/>
            <person name="Debuchy R."/>
            <person name="Gladieux P."/>
            <person name="Thoren M.H."/>
            <person name="Johannesson H."/>
        </authorList>
    </citation>
    <scope>NUCLEOTIDE SEQUENCE</scope>
    <source>
        <strain evidence="6">PSN293</strain>
    </source>
</reference>
<dbReference type="CDD" id="cd11060">
    <property type="entry name" value="CYP57A1-like"/>
    <property type="match status" value="1"/>
</dbReference>
<dbReference type="Proteomes" id="UP001301769">
    <property type="component" value="Unassembled WGS sequence"/>
</dbReference>
<protein>
    <submittedName>
        <fullName evidence="6">Cytochrome P450</fullName>
    </submittedName>
</protein>
<keyword evidence="5" id="KW-1133">Transmembrane helix</keyword>
<evidence type="ECO:0000313" key="6">
    <source>
        <dbReference type="EMBL" id="KAK4209072.1"/>
    </source>
</evidence>
<dbReference type="PRINTS" id="PR00463">
    <property type="entry name" value="EP450I"/>
</dbReference>
<evidence type="ECO:0000256" key="3">
    <source>
        <dbReference type="ARBA" id="ARBA00023004"/>
    </source>
</evidence>
<gene>
    <name evidence="6" type="ORF">QBC37DRAFT_391516</name>
</gene>
<keyword evidence="3 4" id="KW-0408">Iron</keyword>
<dbReference type="GO" id="GO:0004497">
    <property type="term" value="F:monooxygenase activity"/>
    <property type="evidence" value="ECO:0007669"/>
    <property type="project" value="InterPro"/>
</dbReference>
<keyword evidence="7" id="KW-1185">Reference proteome</keyword>
<dbReference type="InterPro" id="IPR050121">
    <property type="entry name" value="Cytochrome_P450_monoxygenase"/>
</dbReference>
<evidence type="ECO:0000256" key="1">
    <source>
        <dbReference type="ARBA" id="ARBA00022617"/>
    </source>
</evidence>
<dbReference type="GO" id="GO:0005506">
    <property type="term" value="F:iron ion binding"/>
    <property type="evidence" value="ECO:0007669"/>
    <property type="project" value="InterPro"/>
</dbReference>
<feature type="binding site" description="axial binding residue" evidence="4">
    <location>
        <position position="470"/>
    </location>
    <ligand>
        <name>heme</name>
        <dbReference type="ChEBI" id="CHEBI:30413"/>
    </ligand>
    <ligandPart>
        <name>Fe</name>
        <dbReference type="ChEBI" id="CHEBI:18248"/>
    </ligandPart>
</feature>
<name>A0AAN6Y2S6_9PEZI</name>
<sequence>METTTAANSSDNGRPLLLGYTISGALAILALISLGLYSIITTLKQYLRLRHIPGPPLAPFTRLWLARSETGGRLYKDVYEVNQKYGPIARIGPNELVTDDPYLIRHMTNVRSEYRRSEWYYGMRFDPTKDNVLSTRDEVAHNKLRAKMAAGYSGKEVDNLEPIIDRNLLSLISLLEERYIAKKKPFDFARKAQFFTLDAISDLSYGRPFGYLANDEDMFSYIGMTEAQLPTIMLTSVYPILVDLLSSPLLNRLVPSDKDLLGLGRITGIVKKIVAERFEPNPNLDKKTRRDMLASFIAHGLTQDEAESEVIMQIMAGSDTTATAIRATMLHVITNPRILGKIHGELAQNEYTATSPPRDRIISSEESARRLPYMQAVIKEGLRIHPPVPALTSKVVPPGGDTWGGVYLPAGTKVGCAGLGVMRNPRIWGDNAAEFRPERWIEVVERGDKDKLREMEATLDLAFSSGRWLCLGRNVAFMELNKIFVELLRRFDFVVMDPTNPWKSTHAGIFTQSDFWLKGYKRA</sequence>
<dbReference type="PANTHER" id="PTHR24305">
    <property type="entry name" value="CYTOCHROME P450"/>
    <property type="match status" value="1"/>
</dbReference>
<comment type="cofactor">
    <cofactor evidence="4">
        <name>heme</name>
        <dbReference type="ChEBI" id="CHEBI:30413"/>
    </cofactor>
</comment>
<evidence type="ECO:0000256" key="5">
    <source>
        <dbReference type="SAM" id="Phobius"/>
    </source>
</evidence>
<accession>A0AAN6Y2S6</accession>
<evidence type="ECO:0000256" key="2">
    <source>
        <dbReference type="ARBA" id="ARBA00022723"/>
    </source>
</evidence>
<evidence type="ECO:0000313" key="7">
    <source>
        <dbReference type="Proteomes" id="UP001301769"/>
    </source>
</evidence>
<dbReference type="InterPro" id="IPR001128">
    <property type="entry name" value="Cyt_P450"/>
</dbReference>
<feature type="transmembrane region" description="Helical" evidence="5">
    <location>
        <begin position="17"/>
        <end position="40"/>
    </location>
</feature>